<dbReference type="AlphaFoldDB" id="A0A0V0Y730"/>
<evidence type="ECO:0000313" key="2">
    <source>
        <dbReference type="Proteomes" id="UP000054815"/>
    </source>
</evidence>
<sequence>MKHKRTNKGKVFWGTFSLTTCNGQTKAESENPAMLPAAISNYKAGMVYKDGLIGALVEKKSGPVSKHRLTGLHADHRVGFSVNGHWLNRQ</sequence>
<organism evidence="1 2">
    <name type="scientific">Trichinella pseudospiralis</name>
    <name type="common">Parasitic roundworm</name>
    <dbReference type="NCBI Taxonomy" id="6337"/>
    <lineage>
        <taxon>Eukaryota</taxon>
        <taxon>Metazoa</taxon>
        <taxon>Ecdysozoa</taxon>
        <taxon>Nematoda</taxon>
        <taxon>Enoplea</taxon>
        <taxon>Dorylaimia</taxon>
        <taxon>Trichinellida</taxon>
        <taxon>Trichinellidae</taxon>
        <taxon>Trichinella</taxon>
    </lineage>
</organism>
<accession>A0A0V0Y730</accession>
<comment type="caution">
    <text evidence="1">The sequence shown here is derived from an EMBL/GenBank/DDBJ whole genome shotgun (WGS) entry which is preliminary data.</text>
</comment>
<gene>
    <name evidence="1" type="ORF">T4E_12316</name>
</gene>
<dbReference type="EMBL" id="JYDU01000050">
    <property type="protein sequence ID" value="KRX95915.1"/>
    <property type="molecule type" value="Genomic_DNA"/>
</dbReference>
<proteinExistence type="predicted"/>
<reference evidence="1 2" key="1">
    <citation type="submission" date="2015-01" db="EMBL/GenBank/DDBJ databases">
        <title>Evolution of Trichinella species and genotypes.</title>
        <authorList>
            <person name="Korhonen P.K."/>
            <person name="Edoardo P."/>
            <person name="Giuseppe L.R."/>
            <person name="Gasser R.B."/>
        </authorList>
    </citation>
    <scope>NUCLEOTIDE SEQUENCE [LARGE SCALE GENOMIC DNA]</scope>
    <source>
        <strain evidence="1">ISS141</strain>
    </source>
</reference>
<name>A0A0V0Y730_TRIPS</name>
<protein>
    <submittedName>
        <fullName evidence="1">Uncharacterized protein</fullName>
    </submittedName>
</protein>
<evidence type="ECO:0000313" key="1">
    <source>
        <dbReference type="EMBL" id="KRX95915.1"/>
    </source>
</evidence>
<dbReference type="Proteomes" id="UP000054815">
    <property type="component" value="Unassembled WGS sequence"/>
</dbReference>